<comment type="caution">
    <text evidence="1">The sequence shown here is derived from an EMBL/GenBank/DDBJ whole genome shotgun (WGS) entry which is preliminary data.</text>
</comment>
<name>A0A5J4V2L9_9EUKA</name>
<dbReference type="OrthoDB" id="10502031at2759"/>
<dbReference type="SUPFAM" id="SSF56672">
    <property type="entry name" value="DNA/RNA polymerases"/>
    <property type="match status" value="1"/>
</dbReference>
<dbReference type="Proteomes" id="UP000324800">
    <property type="component" value="Unassembled WGS sequence"/>
</dbReference>
<organism evidence="1 2">
    <name type="scientific">Streblomastix strix</name>
    <dbReference type="NCBI Taxonomy" id="222440"/>
    <lineage>
        <taxon>Eukaryota</taxon>
        <taxon>Metamonada</taxon>
        <taxon>Preaxostyla</taxon>
        <taxon>Oxymonadida</taxon>
        <taxon>Streblomastigidae</taxon>
        <taxon>Streblomastix</taxon>
    </lineage>
</organism>
<dbReference type="AlphaFoldDB" id="A0A5J4V2L9"/>
<reference evidence="1 2" key="1">
    <citation type="submission" date="2019-03" db="EMBL/GenBank/DDBJ databases">
        <title>Single cell metagenomics reveals metabolic interactions within the superorganism composed of flagellate Streblomastix strix and complex community of Bacteroidetes bacteria on its surface.</title>
        <authorList>
            <person name="Treitli S.C."/>
            <person name="Kolisko M."/>
            <person name="Husnik F."/>
            <person name="Keeling P."/>
            <person name="Hampl V."/>
        </authorList>
    </citation>
    <scope>NUCLEOTIDE SEQUENCE [LARGE SCALE GENOMIC DNA]</scope>
    <source>
        <strain evidence="1">ST1C</strain>
    </source>
</reference>
<sequence>MSQCANAIKYSSAYDDFTMNGDYNAEDTDKPINITVPNWTAKFTWKNRPTLDRINNELGHSKDNVLPYCLYCNNKHDKFNGFVQDFMQQLADAKSQKNDDLATFYKLILNSAFGGDINCRQLACSISGL</sequence>
<gene>
    <name evidence="1" type="ORF">EZS28_027607</name>
</gene>
<dbReference type="InterPro" id="IPR043502">
    <property type="entry name" value="DNA/RNA_pol_sf"/>
</dbReference>
<evidence type="ECO:0000313" key="1">
    <source>
        <dbReference type="EMBL" id="KAA6376867.1"/>
    </source>
</evidence>
<dbReference type="Gene3D" id="3.30.40.220">
    <property type="match status" value="1"/>
</dbReference>
<protein>
    <submittedName>
        <fullName evidence="1">Uncharacterized protein</fullName>
    </submittedName>
</protein>
<accession>A0A5J4V2L9</accession>
<dbReference type="EMBL" id="SNRW01010225">
    <property type="protein sequence ID" value="KAA6376867.1"/>
    <property type="molecule type" value="Genomic_DNA"/>
</dbReference>
<proteinExistence type="predicted"/>
<evidence type="ECO:0000313" key="2">
    <source>
        <dbReference type="Proteomes" id="UP000324800"/>
    </source>
</evidence>